<feature type="region of interest" description="Disordered" evidence="1">
    <location>
        <begin position="696"/>
        <end position="816"/>
    </location>
</feature>
<organism evidence="3 4">
    <name type="scientific">Svornostia abyssi</name>
    <dbReference type="NCBI Taxonomy" id="2898438"/>
    <lineage>
        <taxon>Bacteria</taxon>
        <taxon>Bacillati</taxon>
        <taxon>Actinomycetota</taxon>
        <taxon>Thermoleophilia</taxon>
        <taxon>Solirubrobacterales</taxon>
        <taxon>Baekduiaceae</taxon>
        <taxon>Svornostia</taxon>
    </lineage>
</organism>
<sequence length="816" mass="90345">MTDDVLFDIYAAALDAMKTGGPSALGRRVRFEAEERDAEALAEPAALVKHLEHAAIGDRLLVKLRLALATWDADTLGTWTDDTAPRTVERRQRIYALLKLDDASATAFDAAMPVATDDAVVVSRTFKPWYGRVMAERDPFYWLHYSDYLAKRGWDENAIAALDLNTTRVVERLSDPERDEAYQAKGLVVGYVQSGKTANFTGVVAKAVDAGYRLVIVLTGTTDLLRGQTQRRLDKELAGYENLMRGVNEDDHDALLTVDYAADPDWEQFVRHGALPSTLGVTDIYRLTTHAGDYKSLKQGISSLDFDRIDPAQPLYASINLHRVPTRIAIVKKNKSVLTKLVGDLNRITAKLADIPALIIDDESDQASINTSDPKKVEQGRAKRTAINALISQLLESLPRGQYVGYTATPFANVFVDPSDAVDVFPRDFILALDRAPGYMGATDFHDLEPLPQDEVATVANSNEAAFVRPVTDETAEDALQEAVDMFVLTGAIKLYREQVTGEAGRFKHHTMLVHESVKQADHRELADAIRGLWRTASYYGAGGLRRLEALFEDDVRLVMDERADGEPIPDSFADIKPFVGEVVTRIEGAANDPVLVVNGDADAAKEDVDFDRRSLWRVLVGGAKLSRGFTVEGLTVSYYRRVTKQADTLMQMGRWFGFRAGYKDLVRLYIRRGDRIRSLRRLRSRLSIRGAVPDRDAALRQSRRGRPSDHASRGTAAGRSAPWMAQARRLKQDVQRPARRAAVARRAPGAGRLSEGGGCHQDQHRDAAATSETRIERGHVHVSDQDGDRHLPGPLGDDRPSEFRDDAEGTPVAAR</sequence>
<evidence type="ECO:0000313" key="3">
    <source>
        <dbReference type="EMBL" id="UUY05728.1"/>
    </source>
</evidence>
<evidence type="ECO:0000259" key="2">
    <source>
        <dbReference type="Pfam" id="PF10593"/>
    </source>
</evidence>
<accession>A0ABY5PM29</accession>
<gene>
    <name evidence="3" type="ORF">LRS13_09470</name>
</gene>
<evidence type="ECO:0000256" key="1">
    <source>
        <dbReference type="SAM" id="MobiDB-lite"/>
    </source>
</evidence>
<feature type="domain" description="Putative endonuclease Z1" evidence="2">
    <location>
        <begin position="480"/>
        <end position="671"/>
    </location>
</feature>
<dbReference type="Proteomes" id="UP001058860">
    <property type="component" value="Chromosome"/>
</dbReference>
<dbReference type="RefSeq" id="WP_353866173.1">
    <property type="nucleotide sequence ID" value="NZ_CP088295.1"/>
</dbReference>
<dbReference type="EMBL" id="CP088295">
    <property type="protein sequence ID" value="UUY05728.1"/>
    <property type="molecule type" value="Genomic_DNA"/>
</dbReference>
<protein>
    <submittedName>
        <fullName evidence="3">Z1 domain-containing protein</fullName>
    </submittedName>
</protein>
<dbReference type="InterPro" id="IPR018310">
    <property type="entry name" value="Put_endonuclease_Z1-dom"/>
</dbReference>
<feature type="compositionally biased region" description="Basic and acidic residues" evidence="1">
    <location>
        <begin position="762"/>
        <end position="808"/>
    </location>
</feature>
<keyword evidence="4" id="KW-1185">Reference proteome</keyword>
<name>A0ABY5PM29_9ACTN</name>
<proteinExistence type="predicted"/>
<dbReference type="Pfam" id="PF10593">
    <property type="entry name" value="Z1"/>
    <property type="match status" value="1"/>
</dbReference>
<reference evidence="4" key="1">
    <citation type="submission" date="2021-11" db="EMBL/GenBank/DDBJ databases">
        <title>Cultivation dependent microbiological survey of springs from the worlds oldest radium mine currently devoted to the extraction of radon-saturated water.</title>
        <authorList>
            <person name="Kapinusova G."/>
            <person name="Smrhova T."/>
            <person name="Strejcek M."/>
            <person name="Suman J."/>
            <person name="Jani K."/>
            <person name="Pajer P."/>
            <person name="Uhlik O."/>
        </authorList>
    </citation>
    <scope>NUCLEOTIDE SEQUENCE [LARGE SCALE GENOMIC DNA]</scope>
    <source>
        <strain evidence="4">J379</strain>
    </source>
</reference>
<evidence type="ECO:0000313" key="4">
    <source>
        <dbReference type="Proteomes" id="UP001058860"/>
    </source>
</evidence>